<name>A0A540N7F5_MALBA</name>
<feature type="transmembrane region" description="Helical" evidence="1">
    <location>
        <begin position="90"/>
        <end position="107"/>
    </location>
</feature>
<sequence length="115" mass="12888">MLSTYMASIKKLPPILLLSEVEMTSALQDDRAPISMRHMVAIQSSGSMVADMITPLTHTIVKHRKMEPLNVDVWKMGRVGAPDHVNCTNGGLMIALFQGMIVISYWFDCRRTINL</sequence>
<comment type="caution">
    <text evidence="2">The sequence shown here is derived from an EMBL/GenBank/DDBJ whole genome shotgun (WGS) entry which is preliminary data.</text>
</comment>
<dbReference type="Proteomes" id="UP000315295">
    <property type="component" value="Unassembled WGS sequence"/>
</dbReference>
<dbReference type="EMBL" id="VIEB01000103">
    <property type="protein sequence ID" value="TQE06473.1"/>
    <property type="molecule type" value="Genomic_DNA"/>
</dbReference>
<keyword evidence="1" id="KW-0472">Membrane</keyword>
<proteinExistence type="predicted"/>
<organism evidence="2 3">
    <name type="scientific">Malus baccata</name>
    <name type="common">Siberian crab apple</name>
    <name type="synonym">Pyrus baccata</name>
    <dbReference type="NCBI Taxonomy" id="106549"/>
    <lineage>
        <taxon>Eukaryota</taxon>
        <taxon>Viridiplantae</taxon>
        <taxon>Streptophyta</taxon>
        <taxon>Embryophyta</taxon>
        <taxon>Tracheophyta</taxon>
        <taxon>Spermatophyta</taxon>
        <taxon>Magnoliopsida</taxon>
        <taxon>eudicotyledons</taxon>
        <taxon>Gunneridae</taxon>
        <taxon>Pentapetalae</taxon>
        <taxon>rosids</taxon>
        <taxon>fabids</taxon>
        <taxon>Rosales</taxon>
        <taxon>Rosaceae</taxon>
        <taxon>Amygdaloideae</taxon>
        <taxon>Maleae</taxon>
        <taxon>Malus</taxon>
    </lineage>
</organism>
<dbReference type="AlphaFoldDB" id="A0A540N7F5"/>
<evidence type="ECO:0000313" key="3">
    <source>
        <dbReference type="Proteomes" id="UP000315295"/>
    </source>
</evidence>
<reference evidence="2 3" key="1">
    <citation type="journal article" date="2019" name="G3 (Bethesda)">
        <title>Sequencing of a Wild Apple (Malus baccata) Genome Unravels the Differences Between Cultivated and Wild Apple Species Regarding Disease Resistance and Cold Tolerance.</title>
        <authorList>
            <person name="Chen X."/>
        </authorList>
    </citation>
    <scope>NUCLEOTIDE SEQUENCE [LARGE SCALE GENOMIC DNA]</scope>
    <source>
        <strain evidence="3">cv. Shandingzi</strain>
        <tissue evidence="2">Leaves</tissue>
    </source>
</reference>
<keyword evidence="1" id="KW-0812">Transmembrane</keyword>
<accession>A0A540N7F5</accession>
<evidence type="ECO:0000256" key="1">
    <source>
        <dbReference type="SAM" id="Phobius"/>
    </source>
</evidence>
<keyword evidence="3" id="KW-1185">Reference proteome</keyword>
<keyword evidence="1" id="KW-1133">Transmembrane helix</keyword>
<evidence type="ECO:0000313" key="2">
    <source>
        <dbReference type="EMBL" id="TQE06473.1"/>
    </source>
</evidence>
<gene>
    <name evidence="2" type="ORF">C1H46_007972</name>
</gene>
<protein>
    <submittedName>
        <fullName evidence="2">Uncharacterized protein</fullName>
    </submittedName>
</protein>